<dbReference type="EMBL" id="JAIQCV010000008">
    <property type="protein sequence ID" value="KAH1073144.1"/>
    <property type="molecule type" value="Genomic_DNA"/>
</dbReference>
<organism evidence="2 3">
    <name type="scientific">Gossypium stocksii</name>
    <dbReference type="NCBI Taxonomy" id="47602"/>
    <lineage>
        <taxon>Eukaryota</taxon>
        <taxon>Viridiplantae</taxon>
        <taxon>Streptophyta</taxon>
        <taxon>Embryophyta</taxon>
        <taxon>Tracheophyta</taxon>
        <taxon>Spermatophyta</taxon>
        <taxon>Magnoliopsida</taxon>
        <taxon>eudicotyledons</taxon>
        <taxon>Gunneridae</taxon>
        <taxon>Pentapetalae</taxon>
        <taxon>rosids</taxon>
        <taxon>malvids</taxon>
        <taxon>Malvales</taxon>
        <taxon>Malvaceae</taxon>
        <taxon>Malvoideae</taxon>
        <taxon>Gossypium</taxon>
    </lineage>
</organism>
<dbReference type="Proteomes" id="UP000828251">
    <property type="component" value="Unassembled WGS sequence"/>
</dbReference>
<proteinExistence type="predicted"/>
<protein>
    <submittedName>
        <fullName evidence="2">Uncharacterized protein</fullName>
    </submittedName>
</protein>
<comment type="caution">
    <text evidence="2">The sequence shown here is derived from an EMBL/GenBank/DDBJ whole genome shotgun (WGS) entry which is preliminary data.</text>
</comment>
<keyword evidence="1" id="KW-1133">Transmembrane helix</keyword>
<evidence type="ECO:0000313" key="2">
    <source>
        <dbReference type="EMBL" id="KAH1073144.1"/>
    </source>
</evidence>
<evidence type="ECO:0000313" key="3">
    <source>
        <dbReference type="Proteomes" id="UP000828251"/>
    </source>
</evidence>
<feature type="transmembrane region" description="Helical" evidence="1">
    <location>
        <begin position="12"/>
        <end position="32"/>
    </location>
</feature>
<keyword evidence="1" id="KW-0812">Transmembrane</keyword>
<keyword evidence="3" id="KW-1185">Reference proteome</keyword>
<name>A0A9D3ZXV6_9ROSI</name>
<reference evidence="2 3" key="1">
    <citation type="journal article" date="2021" name="Plant Biotechnol. J.">
        <title>Multi-omics assisted identification of the key and species-specific regulatory components of drought-tolerant mechanisms in Gossypium stocksii.</title>
        <authorList>
            <person name="Yu D."/>
            <person name="Ke L."/>
            <person name="Zhang D."/>
            <person name="Wu Y."/>
            <person name="Sun Y."/>
            <person name="Mei J."/>
            <person name="Sun J."/>
            <person name="Sun Y."/>
        </authorList>
    </citation>
    <scope>NUCLEOTIDE SEQUENCE [LARGE SCALE GENOMIC DNA]</scope>
    <source>
        <strain evidence="3">cv. E1</strain>
        <tissue evidence="2">Leaf</tissue>
    </source>
</reference>
<gene>
    <name evidence="2" type="ORF">J1N35_025472</name>
</gene>
<sequence>MVKGEHSDSQNLSKVLSVYFLRLTLLSVTFPFNYLTNHPLSLHPVLMDLLQSSSPSSSSTSVYLFAASPFSTKEPFTRTLVHLSVCFCIDFRQALYLVGARSRARRV</sequence>
<evidence type="ECO:0000256" key="1">
    <source>
        <dbReference type="SAM" id="Phobius"/>
    </source>
</evidence>
<keyword evidence="1" id="KW-0472">Membrane</keyword>
<accession>A0A9D3ZXV6</accession>
<dbReference type="AlphaFoldDB" id="A0A9D3ZXV6"/>